<evidence type="ECO:0000256" key="2">
    <source>
        <dbReference type="ARBA" id="ARBA00007254"/>
    </source>
</evidence>
<comment type="subcellular location">
    <subcellularLocation>
        <location evidence="10">Cell inner membrane</location>
        <topology evidence="10">Multi-pass membrane protein</topology>
    </subcellularLocation>
    <subcellularLocation>
        <location evidence="1">Cell membrane</location>
        <topology evidence="1">Multi-pass membrane protein</topology>
    </subcellularLocation>
</comment>
<dbReference type="PANTHER" id="PTHR30266:SF2">
    <property type="entry name" value="LARGE-CONDUCTANCE MECHANOSENSITIVE CHANNEL"/>
    <property type="match status" value="1"/>
</dbReference>
<name>A0ABQ4TXI2_9HYPH</name>
<feature type="transmembrane region" description="Helical" evidence="10">
    <location>
        <begin position="12"/>
        <end position="32"/>
    </location>
</feature>
<gene>
    <name evidence="10 11" type="primary">mscL</name>
    <name evidence="11" type="ORF">MPOCJGCO_1716</name>
</gene>
<dbReference type="InterPro" id="IPR037673">
    <property type="entry name" value="MSC/AndL"/>
</dbReference>
<evidence type="ECO:0000256" key="8">
    <source>
        <dbReference type="ARBA" id="ARBA00023136"/>
    </source>
</evidence>
<keyword evidence="4 10" id="KW-1003">Cell membrane</keyword>
<comment type="caution">
    <text evidence="11">The sequence shown here is derived from an EMBL/GenBank/DDBJ whole genome shotgun (WGS) entry which is preliminary data.</text>
</comment>
<dbReference type="PANTHER" id="PTHR30266">
    <property type="entry name" value="MECHANOSENSITIVE CHANNEL MSCL"/>
    <property type="match status" value="1"/>
</dbReference>
<comment type="function">
    <text evidence="10">Channel that opens in response to stretch forces in the membrane lipid bilayer. May participate in the regulation of osmotic pressure changes within the cell.</text>
</comment>
<organism evidence="11 12">
    <name type="scientific">Methylobacterium trifolii</name>
    <dbReference type="NCBI Taxonomy" id="1003092"/>
    <lineage>
        <taxon>Bacteria</taxon>
        <taxon>Pseudomonadati</taxon>
        <taxon>Pseudomonadota</taxon>
        <taxon>Alphaproteobacteria</taxon>
        <taxon>Hyphomicrobiales</taxon>
        <taxon>Methylobacteriaceae</taxon>
        <taxon>Methylobacterium</taxon>
    </lineage>
</organism>
<dbReference type="HAMAP" id="MF_00115">
    <property type="entry name" value="MscL"/>
    <property type="match status" value="1"/>
</dbReference>
<keyword evidence="8 10" id="KW-0472">Membrane</keyword>
<keyword evidence="3 10" id="KW-0813">Transport</keyword>
<sequence length="142" mass="15253">MLEEFKKFALRGNVVDLAVGVIIGAAFGAIVTSAVQDVFMPMIGAVTGGLDFSNYYIPLSSKVQTGMAYAEAKKQGAVIGYGQFITVALNFMIVAFVLFMVIRAMNKLQHAEDKKPEAVAEVPAEVKILGEIRDILAARPKA</sequence>
<dbReference type="NCBIfam" id="NF010557">
    <property type="entry name" value="PRK13952.1"/>
    <property type="match status" value="1"/>
</dbReference>
<evidence type="ECO:0000313" key="12">
    <source>
        <dbReference type="Proteomes" id="UP001055057"/>
    </source>
</evidence>
<keyword evidence="7 10" id="KW-0406">Ion transport</keyword>
<dbReference type="EMBL" id="BPRB01000086">
    <property type="protein sequence ID" value="GJE59619.1"/>
    <property type="molecule type" value="Genomic_DNA"/>
</dbReference>
<dbReference type="InterPro" id="IPR019823">
    <property type="entry name" value="Mechanosensitive_channel_CS"/>
</dbReference>
<evidence type="ECO:0000313" key="11">
    <source>
        <dbReference type="EMBL" id="GJE59619.1"/>
    </source>
</evidence>
<reference evidence="11" key="1">
    <citation type="journal article" date="2021" name="Front. Microbiol.">
        <title>Comprehensive Comparative Genomics and Phenotyping of Methylobacterium Species.</title>
        <authorList>
            <person name="Alessa O."/>
            <person name="Ogura Y."/>
            <person name="Fujitani Y."/>
            <person name="Takami H."/>
            <person name="Hayashi T."/>
            <person name="Sahin N."/>
            <person name="Tani A."/>
        </authorList>
    </citation>
    <scope>NUCLEOTIDE SEQUENCE</scope>
    <source>
        <strain evidence="11">DSM 23632</strain>
    </source>
</reference>
<evidence type="ECO:0000256" key="3">
    <source>
        <dbReference type="ARBA" id="ARBA00022448"/>
    </source>
</evidence>
<proteinExistence type="inferred from homology"/>
<keyword evidence="6 10" id="KW-1133">Transmembrane helix</keyword>
<feature type="transmembrane region" description="Helical" evidence="10">
    <location>
        <begin position="78"/>
        <end position="102"/>
    </location>
</feature>
<evidence type="ECO:0000256" key="7">
    <source>
        <dbReference type="ARBA" id="ARBA00023065"/>
    </source>
</evidence>
<dbReference type="InterPro" id="IPR001185">
    <property type="entry name" value="MS_channel"/>
</dbReference>
<keyword evidence="9 10" id="KW-0407">Ion channel</keyword>
<evidence type="ECO:0000256" key="1">
    <source>
        <dbReference type="ARBA" id="ARBA00004651"/>
    </source>
</evidence>
<dbReference type="SUPFAM" id="SSF81330">
    <property type="entry name" value="Gated mechanosensitive channel"/>
    <property type="match status" value="1"/>
</dbReference>
<comment type="subunit">
    <text evidence="10">Homopentamer.</text>
</comment>
<dbReference type="PROSITE" id="PS01327">
    <property type="entry name" value="MSCL"/>
    <property type="match status" value="1"/>
</dbReference>
<dbReference type="Proteomes" id="UP001055057">
    <property type="component" value="Unassembled WGS sequence"/>
</dbReference>
<evidence type="ECO:0000256" key="5">
    <source>
        <dbReference type="ARBA" id="ARBA00022692"/>
    </source>
</evidence>
<dbReference type="Gene3D" id="1.10.1200.120">
    <property type="entry name" value="Large-conductance mechanosensitive channel, MscL, domain 1"/>
    <property type="match status" value="1"/>
</dbReference>
<evidence type="ECO:0000256" key="10">
    <source>
        <dbReference type="HAMAP-Rule" id="MF_00115"/>
    </source>
</evidence>
<evidence type="ECO:0000256" key="9">
    <source>
        <dbReference type="ARBA" id="ARBA00023303"/>
    </source>
</evidence>
<keyword evidence="5 10" id="KW-0812">Transmembrane</keyword>
<dbReference type="PRINTS" id="PR01264">
    <property type="entry name" value="MECHCHANNEL"/>
</dbReference>
<dbReference type="NCBIfam" id="NF001843">
    <property type="entry name" value="PRK00567.1-4"/>
    <property type="match status" value="1"/>
</dbReference>
<keyword evidence="10" id="KW-0997">Cell inner membrane</keyword>
<protein>
    <recommendedName>
        <fullName evidence="10">Large-conductance mechanosensitive channel</fullName>
    </recommendedName>
</protein>
<dbReference type="RefSeq" id="WP_238182186.1">
    <property type="nucleotide sequence ID" value="NZ_BPRB01000086.1"/>
</dbReference>
<comment type="similarity">
    <text evidence="2 10">Belongs to the MscL family.</text>
</comment>
<evidence type="ECO:0000256" key="6">
    <source>
        <dbReference type="ARBA" id="ARBA00022989"/>
    </source>
</evidence>
<dbReference type="InterPro" id="IPR036019">
    <property type="entry name" value="MscL_channel"/>
</dbReference>
<evidence type="ECO:0000256" key="4">
    <source>
        <dbReference type="ARBA" id="ARBA00022475"/>
    </source>
</evidence>
<dbReference type="Pfam" id="PF01741">
    <property type="entry name" value="MscL"/>
    <property type="match status" value="1"/>
</dbReference>
<dbReference type="NCBIfam" id="TIGR00220">
    <property type="entry name" value="mscL"/>
    <property type="match status" value="1"/>
</dbReference>
<keyword evidence="12" id="KW-1185">Reference proteome</keyword>
<accession>A0ABQ4TXI2</accession>
<reference evidence="11" key="2">
    <citation type="submission" date="2021-08" db="EMBL/GenBank/DDBJ databases">
        <authorList>
            <person name="Tani A."/>
            <person name="Ola A."/>
            <person name="Ogura Y."/>
            <person name="Katsura K."/>
            <person name="Hayashi T."/>
        </authorList>
    </citation>
    <scope>NUCLEOTIDE SEQUENCE</scope>
    <source>
        <strain evidence="11">DSM 23632</strain>
    </source>
</reference>